<feature type="domain" description="Glucose-methanol-choline oxidoreductase C-terminal" evidence="4">
    <location>
        <begin position="335"/>
        <end position="474"/>
    </location>
</feature>
<accession>A0A4C1UHH2</accession>
<name>A0A4C1UHH2_EUMVA</name>
<dbReference type="PANTHER" id="PTHR11552">
    <property type="entry name" value="GLUCOSE-METHANOL-CHOLINE GMC OXIDOREDUCTASE"/>
    <property type="match status" value="1"/>
</dbReference>
<dbReference type="SUPFAM" id="SSF51905">
    <property type="entry name" value="FAD/NAD(P)-binding domain"/>
    <property type="match status" value="1"/>
</dbReference>
<dbReference type="GO" id="GO:0050660">
    <property type="term" value="F:flavin adenine dinucleotide binding"/>
    <property type="evidence" value="ECO:0007669"/>
    <property type="project" value="InterPro"/>
</dbReference>
<proteinExistence type="inferred from homology"/>
<dbReference type="Pfam" id="PF05199">
    <property type="entry name" value="GMC_oxred_C"/>
    <property type="match status" value="1"/>
</dbReference>
<sequence length="496" mass="55580">MPQQFGNRCWYTSASSSVLGGSSVTSDAKYARGVPQDYAGWPRDWAHDRLLPYFKVSEDNGDYDMWKDTRYHSRGGELHVQRFKYIDKYMESVIEAFEEVGFVQKDINAGDAFDAVVHHQFAILNNTRLSANTAFLKPVRHMKNLQIITGATVTKILVDKTTKAVDGVLYERGKSKEQAAYVKREVVLAAGAINNAKLLLLSGIGPRAEVSRHNITLLQDSPVGLNYRDQVSFGGLSFMLEDVTSFNESQLVADFEQWFESRTGLLASRGIGQISSFVKSREDHDGPDIEYVLDGNFVRTNRFVMSKINVAATEEQNLPLPYYNIINVKPVLLKPKSKGRVTLNKQNPKYGRPTIQPNFLKENKDLQYLVDSVELVLQLLNTESFKKTGIKLAPIDHFPCEKANDREKWSCMARHYTTAMGTPVGTCRMGTNATEAVVDPTLKVYGVEGLRVVDASVMPAHVSAGIFAVSVMIAEKGAKMLIDDWKQIKDYYVYSS</sequence>
<keyword evidence="2" id="KW-0285">Flavoprotein</keyword>
<evidence type="ECO:0000313" key="5">
    <source>
        <dbReference type="EMBL" id="GBP25901.1"/>
    </source>
</evidence>
<dbReference type="Proteomes" id="UP000299102">
    <property type="component" value="Unassembled WGS sequence"/>
</dbReference>
<organism evidence="5 6">
    <name type="scientific">Eumeta variegata</name>
    <name type="common">Bagworm moth</name>
    <name type="synonym">Eumeta japonica</name>
    <dbReference type="NCBI Taxonomy" id="151549"/>
    <lineage>
        <taxon>Eukaryota</taxon>
        <taxon>Metazoa</taxon>
        <taxon>Ecdysozoa</taxon>
        <taxon>Arthropoda</taxon>
        <taxon>Hexapoda</taxon>
        <taxon>Insecta</taxon>
        <taxon>Pterygota</taxon>
        <taxon>Neoptera</taxon>
        <taxon>Endopterygota</taxon>
        <taxon>Lepidoptera</taxon>
        <taxon>Glossata</taxon>
        <taxon>Ditrysia</taxon>
        <taxon>Tineoidea</taxon>
        <taxon>Psychidae</taxon>
        <taxon>Oiketicinae</taxon>
        <taxon>Eumeta</taxon>
    </lineage>
</organism>
<dbReference type="AlphaFoldDB" id="A0A4C1UHH2"/>
<feature type="domain" description="Glucose-methanol-choline oxidoreductase N-terminal" evidence="3">
    <location>
        <begin position="14"/>
        <end position="230"/>
    </location>
</feature>
<dbReference type="STRING" id="151549.A0A4C1UHH2"/>
<dbReference type="InterPro" id="IPR007867">
    <property type="entry name" value="GMC_OxRtase_C"/>
</dbReference>
<dbReference type="GO" id="GO:0016614">
    <property type="term" value="F:oxidoreductase activity, acting on CH-OH group of donors"/>
    <property type="evidence" value="ECO:0007669"/>
    <property type="project" value="InterPro"/>
</dbReference>
<keyword evidence="6" id="KW-1185">Reference proteome</keyword>
<comment type="caution">
    <text evidence="5">The sequence shown here is derived from an EMBL/GenBank/DDBJ whole genome shotgun (WGS) entry which is preliminary data.</text>
</comment>
<dbReference type="EMBL" id="BGZK01000173">
    <property type="protein sequence ID" value="GBP25901.1"/>
    <property type="molecule type" value="Genomic_DNA"/>
</dbReference>
<comment type="cofactor">
    <cofactor evidence="2">
        <name>FAD</name>
        <dbReference type="ChEBI" id="CHEBI:57692"/>
    </cofactor>
</comment>
<keyword evidence="2" id="KW-0274">FAD</keyword>
<comment type="similarity">
    <text evidence="1">Belongs to the GMC oxidoreductase family.</text>
</comment>
<dbReference type="OrthoDB" id="269227at2759"/>
<dbReference type="InterPro" id="IPR012132">
    <property type="entry name" value="GMC_OxRdtase"/>
</dbReference>
<dbReference type="Gene3D" id="3.30.560.10">
    <property type="entry name" value="Glucose Oxidase, domain 3"/>
    <property type="match status" value="1"/>
</dbReference>
<reference evidence="5 6" key="1">
    <citation type="journal article" date="2019" name="Commun. Biol.">
        <title>The bagworm genome reveals a unique fibroin gene that provides high tensile strength.</title>
        <authorList>
            <person name="Kono N."/>
            <person name="Nakamura H."/>
            <person name="Ohtoshi R."/>
            <person name="Tomita M."/>
            <person name="Numata K."/>
            <person name="Arakawa K."/>
        </authorList>
    </citation>
    <scope>NUCLEOTIDE SEQUENCE [LARGE SCALE GENOMIC DNA]</scope>
</reference>
<dbReference type="PIRSF" id="PIRSF000137">
    <property type="entry name" value="Alcohol_oxidase"/>
    <property type="match status" value="1"/>
</dbReference>
<dbReference type="SUPFAM" id="SSF54373">
    <property type="entry name" value="FAD-linked reductases, C-terminal domain"/>
    <property type="match status" value="1"/>
</dbReference>
<evidence type="ECO:0000313" key="6">
    <source>
        <dbReference type="Proteomes" id="UP000299102"/>
    </source>
</evidence>
<dbReference type="InterPro" id="IPR036188">
    <property type="entry name" value="FAD/NAD-bd_sf"/>
</dbReference>
<evidence type="ECO:0000259" key="4">
    <source>
        <dbReference type="Pfam" id="PF05199"/>
    </source>
</evidence>
<gene>
    <name evidence="5" type="primary">Gld</name>
    <name evidence="5" type="ORF">EVAR_81786_1</name>
</gene>
<feature type="binding site" evidence="2">
    <location>
        <position position="18"/>
    </location>
    <ligand>
        <name>FAD</name>
        <dbReference type="ChEBI" id="CHEBI:57692"/>
    </ligand>
</feature>
<evidence type="ECO:0000256" key="2">
    <source>
        <dbReference type="PIRSR" id="PIRSR000137-2"/>
    </source>
</evidence>
<evidence type="ECO:0000259" key="3">
    <source>
        <dbReference type="Pfam" id="PF00732"/>
    </source>
</evidence>
<evidence type="ECO:0000256" key="1">
    <source>
        <dbReference type="ARBA" id="ARBA00010790"/>
    </source>
</evidence>
<dbReference type="InterPro" id="IPR000172">
    <property type="entry name" value="GMC_OxRdtase_N"/>
</dbReference>
<feature type="binding site" evidence="2">
    <location>
        <position position="153"/>
    </location>
    <ligand>
        <name>FAD</name>
        <dbReference type="ChEBI" id="CHEBI:57692"/>
    </ligand>
</feature>
<dbReference type="PANTHER" id="PTHR11552:SF227">
    <property type="entry name" value="GLUCOSE DEHYDROGENASE [FAD, QUINONE]-LIKE PROTEIN"/>
    <property type="match status" value="1"/>
</dbReference>
<dbReference type="Pfam" id="PF00732">
    <property type="entry name" value="GMC_oxred_N"/>
    <property type="match status" value="1"/>
</dbReference>
<protein>
    <submittedName>
        <fullName evidence="5">Glucose dehydrogenase</fullName>
    </submittedName>
</protein>
<dbReference type="Gene3D" id="3.50.50.60">
    <property type="entry name" value="FAD/NAD(P)-binding domain"/>
    <property type="match status" value="1"/>
</dbReference>